<gene>
    <name evidence="2" type="ORF">RFI_17429</name>
</gene>
<protein>
    <submittedName>
        <fullName evidence="2">Uncharacterized protein</fullName>
    </submittedName>
</protein>
<dbReference type="EMBL" id="ASPP01013275">
    <property type="protein sequence ID" value="ETO19801.1"/>
    <property type="molecule type" value="Genomic_DNA"/>
</dbReference>
<dbReference type="AlphaFoldDB" id="X6N161"/>
<evidence type="ECO:0000313" key="3">
    <source>
        <dbReference type="Proteomes" id="UP000023152"/>
    </source>
</evidence>
<name>X6N161_RETFI</name>
<sequence length="453" mass="52056">MYNHIHYLIDLSKIQKDNVREQFQDRGLLVGWFSEFLKVQKVTIHCSGYMQSIFGDCVNAIKYRHYCDPFRGSALQDLSPLVSAVSVDGRTLQQLVIADSSVQDVHTNLLRRHWLSLRELYFYAPTPVDVKYMHEHEFILVLSRQCTQLRKLHLPNMVIPFEVLMIWLQQQLEFDIDLFVQNKKLCLEQDEQKKPKKSCSSATNVTVSSRPIHEKQAKDMFVPPSSSSSSSSSSSLPLPSSSSQQQQQPLQQVVIMDPSGHHSLKKSSVYHGNNVDVTVPTTTSGNNNNDNNNNNNNNNDNDNNNNKNTTTSAVNKRKDANRHSSNANSDKKEEMEKTPEASQSSESCLWNERKYATLESCQQIMKYGMRSVRRTGAKQIDPSFYLSNWDKLAHEIVVQEVYGKTPAELQLDLQTFTKCQWQVQKVKYLPTLCSLPFEHDKEHSCWVIRRIIR</sequence>
<feature type="compositionally biased region" description="Low complexity" evidence="1">
    <location>
        <begin position="286"/>
        <end position="306"/>
    </location>
</feature>
<evidence type="ECO:0000256" key="1">
    <source>
        <dbReference type="SAM" id="MobiDB-lite"/>
    </source>
</evidence>
<comment type="caution">
    <text evidence="2">The sequence shown here is derived from an EMBL/GenBank/DDBJ whole genome shotgun (WGS) entry which is preliminary data.</text>
</comment>
<feature type="region of interest" description="Disordered" evidence="1">
    <location>
        <begin position="190"/>
        <end position="346"/>
    </location>
</feature>
<feature type="compositionally biased region" description="Polar residues" evidence="1">
    <location>
        <begin position="198"/>
        <end position="209"/>
    </location>
</feature>
<feature type="compositionally biased region" description="Polar residues" evidence="1">
    <location>
        <begin position="275"/>
        <end position="285"/>
    </location>
</feature>
<accession>X6N161</accession>
<proteinExistence type="predicted"/>
<dbReference type="Proteomes" id="UP000023152">
    <property type="component" value="Unassembled WGS sequence"/>
</dbReference>
<reference evidence="2 3" key="1">
    <citation type="journal article" date="2013" name="Curr. Biol.">
        <title>The Genome of the Foraminiferan Reticulomyxa filosa.</title>
        <authorList>
            <person name="Glockner G."/>
            <person name="Hulsmann N."/>
            <person name="Schleicher M."/>
            <person name="Noegel A.A."/>
            <person name="Eichinger L."/>
            <person name="Gallinger C."/>
            <person name="Pawlowski J."/>
            <person name="Sierra R."/>
            <person name="Euteneuer U."/>
            <person name="Pillet L."/>
            <person name="Moustafa A."/>
            <person name="Platzer M."/>
            <person name="Groth M."/>
            <person name="Szafranski K."/>
            <person name="Schliwa M."/>
        </authorList>
    </citation>
    <scope>NUCLEOTIDE SEQUENCE [LARGE SCALE GENOMIC DNA]</scope>
</reference>
<keyword evidence="3" id="KW-1185">Reference proteome</keyword>
<feature type="compositionally biased region" description="Low complexity" evidence="1">
    <location>
        <begin position="223"/>
        <end position="252"/>
    </location>
</feature>
<feature type="compositionally biased region" description="Basic and acidic residues" evidence="1">
    <location>
        <begin position="329"/>
        <end position="339"/>
    </location>
</feature>
<evidence type="ECO:0000313" key="2">
    <source>
        <dbReference type="EMBL" id="ETO19801.1"/>
    </source>
</evidence>
<organism evidence="2 3">
    <name type="scientific">Reticulomyxa filosa</name>
    <dbReference type="NCBI Taxonomy" id="46433"/>
    <lineage>
        <taxon>Eukaryota</taxon>
        <taxon>Sar</taxon>
        <taxon>Rhizaria</taxon>
        <taxon>Retaria</taxon>
        <taxon>Foraminifera</taxon>
        <taxon>Monothalamids</taxon>
        <taxon>Reticulomyxidae</taxon>
        <taxon>Reticulomyxa</taxon>
    </lineage>
</organism>